<sequence>MMTFVTAFVDGSLSGWKSTPTQYHIQTDEGPERSFRFQTYNGQYRREKRLDDGTVIGSYGWVDPTGFLRMTDYIADGKGYRIVKTRMEFVGSNSVEASETKKIYVPAKHSTKVVTKIPSVFDTAVETTSENPTAAVETETTSPEPEASSSIPLVHDHPTPTTSAKPEKIPFWTRKPSEKSLYSPGQPRNGTYVATYVGPGRLRIRRPVARISAGRQEGSDVFGTYATPLRKPTGFIYKIPHQYHKEETDRDGSRLGSFGYVDPFGIRRVIHYNAGVTGFDAARDFKFVGRQY</sequence>
<keyword evidence="4" id="KW-1185">Reference proteome</keyword>
<dbReference type="GO" id="GO:0062129">
    <property type="term" value="C:chitin-based extracellular matrix"/>
    <property type="evidence" value="ECO:0007669"/>
    <property type="project" value="TreeGrafter"/>
</dbReference>
<dbReference type="InterPro" id="IPR000618">
    <property type="entry name" value="Insect_cuticle"/>
</dbReference>
<name>A0A8J2MA91_9HEXA</name>
<dbReference type="PANTHER" id="PTHR10380">
    <property type="entry name" value="CUTICLE PROTEIN"/>
    <property type="match status" value="1"/>
</dbReference>
<evidence type="ECO:0000313" key="4">
    <source>
        <dbReference type="Proteomes" id="UP000708208"/>
    </source>
</evidence>
<protein>
    <recommendedName>
        <fullName evidence="5">Cuticle protein</fullName>
    </recommendedName>
</protein>
<reference evidence="3" key="1">
    <citation type="submission" date="2021-06" db="EMBL/GenBank/DDBJ databases">
        <authorList>
            <person name="Hodson N. C."/>
            <person name="Mongue J. A."/>
            <person name="Jaron S. K."/>
        </authorList>
    </citation>
    <scope>NUCLEOTIDE SEQUENCE</scope>
</reference>
<dbReference type="GO" id="GO:0008010">
    <property type="term" value="F:structural constituent of chitin-based larval cuticle"/>
    <property type="evidence" value="ECO:0007669"/>
    <property type="project" value="TreeGrafter"/>
</dbReference>
<dbReference type="Proteomes" id="UP000708208">
    <property type="component" value="Unassembled WGS sequence"/>
</dbReference>
<accession>A0A8J2MA91</accession>
<dbReference type="EMBL" id="CAJVCH010570809">
    <property type="protein sequence ID" value="CAG7835941.1"/>
    <property type="molecule type" value="Genomic_DNA"/>
</dbReference>
<comment type="caution">
    <text evidence="3">The sequence shown here is derived from an EMBL/GenBank/DDBJ whole genome shotgun (WGS) entry which is preliminary data.</text>
</comment>
<feature type="region of interest" description="Disordered" evidence="2">
    <location>
        <begin position="126"/>
        <end position="168"/>
    </location>
</feature>
<dbReference type="PROSITE" id="PS51155">
    <property type="entry name" value="CHIT_BIND_RR_2"/>
    <property type="match status" value="2"/>
</dbReference>
<dbReference type="OrthoDB" id="8251006at2759"/>
<gene>
    <name evidence="3" type="ORF">AFUS01_LOCUS45245</name>
</gene>
<feature type="compositionally biased region" description="Low complexity" evidence="2">
    <location>
        <begin position="132"/>
        <end position="152"/>
    </location>
</feature>
<evidence type="ECO:0000256" key="2">
    <source>
        <dbReference type="SAM" id="MobiDB-lite"/>
    </source>
</evidence>
<proteinExistence type="predicted"/>
<dbReference type="PANTHER" id="PTHR10380:SF206">
    <property type="entry name" value="GH27759P"/>
    <property type="match status" value="1"/>
</dbReference>
<dbReference type="Pfam" id="PF00379">
    <property type="entry name" value="Chitin_bind_4"/>
    <property type="match status" value="2"/>
</dbReference>
<evidence type="ECO:0000313" key="3">
    <source>
        <dbReference type="EMBL" id="CAG7835941.1"/>
    </source>
</evidence>
<evidence type="ECO:0008006" key="5">
    <source>
        <dbReference type="Google" id="ProtNLM"/>
    </source>
</evidence>
<organism evidence="3 4">
    <name type="scientific">Allacma fusca</name>
    <dbReference type="NCBI Taxonomy" id="39272"/>
    <lineage>
        <taxon>Eukaryota</taxon>
        <taxon>Metazoa</taxon>
        <taxon>Ecdysozoa</taxon>
        <taxon>Arthropoda</taxon>
        <taxon>Hexapoda</taxon>
        <taxon>Collembola</taxon>
        <taxon>Symphypleona</taxon>
        <taxon>Sminthuridae</taxon>
        <taxon>Allacma</taxon>
    </lineage>
</organism>
<keyword evidence="1" id="KW-0193">Cuticle</keyword>
<evidence type="ECO:0000256" key="1">
    <source>
        <dbReference type="PROSITE-ProRule" id="PRU00497"/>
    </source>
</evidence>
<dbReference type="InterPro" id="IPR050468">
    <property type="entry name" value="Cuticle_Struct_Prot"/>
</dbReference>
<dbReference type="AlphaFoldDB" id="A0A8J2MA91"/>